<dbReference type="OrthoDB" id="502398at2"/>
<dbReference type="Gene3D" id="3.40.720.10">
    <property type="entry name" value="Alkaline Phosphatase, subunit A"/>
    <property type="match status" value="1"/>
</dbReference>
<dbReference type="PANTHER" id="PTHR10151:SF120">
    <property type="entry name" value="BIS(5'-ADENOSYL)-TRIPHOSPHATASE"/>
    <property type="match status" value="1"/>
</dbReference>
<dbReference type="AlphaFoldDB" id="Q3SIV4"/>
<dbReference type="Proteomes" id="UP000008291">
    <property type="component" value="Chromosome"/>
</dbReference>
<name>Q3SIV4_THIDA</name>
<sequence length="393" mass="42331">MDARRAAAPDPDFVLPDYAGGGLVNLMSSITTALADGSPYPTLTALPPETLAAARHVLMLVVDGLGSAFLARQGGPLRRCMRAELTSVFPSTTASAIPTFLTGLAPQQHGLTGWHMYFREIGAVVAPLPFRLRTGRQALRDAGVSPGSLFGLTPLFARLTRASHVVSPENIVHSDFNVALAGPAQRYGYDSLEEMFAVLADLLRRPTPSYIHAYWPRLDSLAHEHGVDSAEVVDAFNALNASFTRLIESARDCVIVVTADHGFIDSPPGETIDLDDHPALRATLLLPLCGEARAAYAYVRAGREAEFEAYLAAELADRVRVYRSASLVHDGWFGPGEAHPALGDRIGDYLLLPRGRAILRDWLLGEVRHAHLGVHGGASAAEMRVPLVVVVRD</sequence>
<dbReference type="SUPFAM" id="SSF53649">
    <property type="entry name" value="Alkaline phosphatase-like"/>
    <property type="match status" value="1"/>
</dbReference>
<gene>
    <name evidence="1" type="ordered locus">Tbd_1468</name>
</gene>
<dbReference type="KEGG" id="tbd:Tbd_1468"/>
<proteinExistence type="predicted"/>
<dbReference type="InterPro" id="IPR017850">
    <property type="entry name" value="Alkaline_phosphatase_core_sf"/>
</dbReference>
<dbReference type="EMBL" id="CP000116">
    <property type="protein sequence ID" value="AAZ97421.1"/>
    <property type="molecule type" value="Genomic_DNA"/>
</dbReference>
<protein>
    <recommendedName>
        <fullName evidence="3">Phosphodiesterase</fullName>
    </recommendedName>
</protein>
<dbReference type="PANTHER" id="PTHR10151">
    <property type="entry name" value="ECTONUCLEOTIDE PYROPHOSPHATASE/PHOSPHODIESTERASE"/>
    <property type="match status" value="1"/>
</dbReference>
<keyword evidence="2" id="KW-1185">Reference proteome</keyword>
<dbReference type="STRING" id="292415.Tbd_1468"/>
<dbReference type="RefSeq" id="WP_011311980.1">
    <property type="nucleotide sequence ID" value="NC_007404.1"/>
</dbReference>
<dbReference type="eggNOG" id="COG1524">
    <property type="taxonomic scope" value="Bacteria"/>
</dbReference>
<evidence type="ECO:0000313" key="1">
    <source>
        <dbReference type="EMBL" id="AAZ97421.1"/>
    </source>
</evidence>
<dbReference type="HOGENOM" id="CLU_039939_1_0_4"/>
<dbReference type="GO" id="GO:0016787">
    <property type="term" value="F:hydrolase activity"/>
    <property type="evidence" value="ECO:0007669"/>
    <property type="project" value="UniProtKB-ARBA"/>
</dbReference>
<dbReference type="Pfam" id="PF01663">
    <property type="entry name" value="Phosphodiest"/>
    <property type="match status" value="1"/>
</dbReference>
<evidence type="ECO:0000313" key="2">
    <source>
        <dbReference type="Proteomes" id="UP000008291"/>
    </source>
</evidence>
<organism evidence="1 2">
    <name type="scientific">Thiobacillus denitrificans (strain ATCC 25259 / T1)</name>
    <dbReference type="NCBI Taxonomy" id="292415"/>
    <lineage>
        <taxon>Bacteria</taxon>
        <taxon>Pseudomonadati</taxon>
        <taxon>Pseudomonadota</taxon>
        <taxon>Betaproteobacteria</taxon>
        <taxon>Nitrosomonadales</taxon>
        <taxon>Thiobacillaceae</taxon>
        <taxon>Thiobacillus</taxon>
    </lineage>
</organism>
<accession>Q3SIV4</accession>
<dbReference type="InterPro" id="IPR002591">
    <property type="entry name" value="Phosphodiest/P_Trfase"/>
</dbReference>
<reference evidence="1 2" key="1">
    <citation type="journal article" date="2006" name="J. Bacteriol.">
        <title>The genome sequence of the obligately chemolithoautotrophic, facultatively anaerobic bacterium Thiobacillus denitrificans.</title>
        <authorList>
            <person name="Beller H.R."/>
            <person name="Chain P.S."/>
            <person name="Letain T.E."/>
            <person name="Chakicherla A."/>
            <person name="Larimer F.W."/>
            <person name="Richardson P.M."/>
            <person name="Coleman M.A."/>
            <person name="Wood A.P."/>
            <person name="Kelly D.P."/>
        </authorList>
    </citation>
    <scope>NUCLEOTIDE SEQUENCE [LARGE SCALE GENOMIC DNA]</scope>
    <source>
        <strain evidence="1 2">ATCC 25259</strain>
    </source>
</reference>
<evidence type="ECO:0008006" key="3">
    <source>
        <dbReference type="Google" id="ProtNLM"/>
    </source>
</evidence>